<organism evidence="1 2">
    <name type="scientific">Pyrenophora seminiperda CCB06</name>
    <dbReference type="NCBI Taxonomy" id="1302712"/>
    <lineage>
        <taxon>Eukaryota</taxon>
        <taxon>Fungi</taxon>
        <taxon>Dikarya</taxon>
        <taxon>Ascomycota</taxon>
        <taxon>Pezizomycotina</taxon>
        <taxon>Dothideomycetes</taxon>
        <taxon>Pleosporomycetidae</taxon>
        <taxon>Pleosporales</taxon>
        <taxon>Pleosporineae</taxon>
        <taxon>Pleosporaceae</taxon>
        <taxon>Pyrenophora</taxon>
    </lineage>
</organism>
<evidence type="ECO:0000313" key="2">
    <source>
        <dbReference type="Proteomes" id="UP000265663"/>
    </source>
</evidence>
<evidence type="ECO:0000313" key="1">
    <source>
        <dbReference type="EMBL" id="RMZ72978.1"/>
    </source>
</evidence>
<sequence length="70" mass="8265">MRNLFIHRVRVRWVFRDDEAFVHVNIERLVRSGCCSQVRMSRKIDYLAMLAAKAHTHSEESRQETCSSSL</sequence>
<name>A0A3M7MES9_9PLEO</name>
<dbReference type="EMBL" id="KE747836">
    <property type="protein sequence ID" value="RMZ72978.1"/>
    <property type="molecule type" value="Genomic_DNA"/>
</dbReference>
<dbReference type="AlphaFoldDB" id="A0A3M7MES9"/>
<dbReference type="Proteomes" id="UP000265663">
    <property type="component" value="Unassembled WGS sequence"/>
</dbReference>
<reference evidence="1 2" key="1">
    <citation type="journal article" date="2014" name="PLoS ONE">
        <title>De novo Genome Assembly of the Fungal Plant Pathogen Pyrenophora semeniperda.</title>
        <authorList>
            <person name="Soliai M.M."/>
            <person name="Meyer S.E."/>
            <person name="Udall J.A."/>
            <person name="Elzinga D.E."/>
            <person name="Hermansen R.A."/>
            <person name="Bodily P.M."/>
            <person name="Hart A.A."/>
            <person name="Coleman C.E."/>
        </authorList>
    </citation>
    <scope>NUCLEOTIDE SEQUENCE [LARGE SCALE GENOMIC DNA]</scope>
    <source>
        <strain evidence="1 2">CCB06</strain>
        <tissue evidence="1">Mycelium</tissue>
    </source>
</reference>
<gene>
    <name evidence="1" type="ORF">GMOD_00009766</name>
</gene>
<accession>A0A3M7MES9</accession>
<proteinExistence type="predicted"/>
<keyword evidence="2" id="KW-1185">Reference proteome</keyword>
<protein>
    <submittedName>
        <fullName evidence="1">Uncharacterized protein</fullName>
    </submittedName>
</protein>